<keyword evidence="2" id="KW-1185">Reference proteome</keyword>
<evidence type="ECO:0000313" key="2">
    <source>
        <dbReference type="Proteomes" id="UP001197214"/>
    </source>
</evidence>
<sequence>MTDERDLTGIWYGSYSGAAQRNAFIADLTELSGSVTGSITEPDDFHFGDLRRAIVSGARGGPTVAFVKQYDGAGLFAHAVDYIGQVNADGTEVTGTWSVDSTCRGRFSMRREKFAADELADADAEALETRQ</sequence>
<evidence type="ECO:0000313" key="1">
    <source>
        <dbReference type="EMBL" id="MBW4329430.1"/>
    </source>
</evidence>
<dbReference type="EMBL" id="JAHWZX010000001">
    <property type="protein sequence ID" value="MBW4329430.1"/>
    <property type="molecule type" value="Genomic_DNA"/>
</dbReference>
<gene>
    <name evidence="1" type="ORF">KY084_00870</name>
</gene>
<organism evidence="1 2">
    <name type="scientific">Stakelama flava</name>
    <dbReference type="NCBI Taxonomy" id="2860338"/>
    <lineage>
        <taxon>Bacteria</taxon>
        <taxon>Pseudomonadati</taxon>
        <taxon>Pseudomonadota</taxon>
        <taxon>Alphaproteobacteria</taxon>
        <taxon>Sphingomonadales</taxon>
        <taxon>Sphingomonadaceae</taxon>
        <taxon>Stakelama</taxon>
    </lineage>
</organism>
<comment type="caution">
    <text evidence="1">The sequence shown here is derived from an EMBL/GenBank/DDBJ whole genome shotgun (WGS) entry which is preliminary data.</text>
</comment>
<reference evidence="1 2" key="1">
    <citation type="submission" date="2021-07" db="EMBL/GenBank/DDBJ databases">
        <title>Stakelama flava sp. nov., a novel endophytic bacterium isolated from branch of Kandelia candel.</title>
        <authorList>
            <person name="Tuo L."/>
        </authorList>
    </citation>
    <scope>NUCLEOTIDE SEQUENCE [LARGE SCALE GENOMIC DNA]</scope>
    <source>
        <strain evidence="1 2">CBK3Z-3</strain>
    </source>
</reference>
<name>A0ABS6XIZ0_9SPHN</name>
<protein>
    <recommendedName>
        <fullName evidence="3">DUF1579 domain-containing protein</fullName>
    </recommendedName>
</protein>
<accession>A0ABS6XIZ0</accession>
<proteinExistence type="predicted"/>
<dbReference type="Proteomes" id="UP001197214">
    <property type="component" value="Unassembled WGS sequence"/>
</dbReference>
<evidence type="ECO:0008006" key="3">
    <source>
        <dbReference type="Google" id="ProtNLM"/>
    </source>
</evidence>
<dbReference type="RefSeq" id="WP_219236543.1">
    <property type="nucleotide sequence ID" value="NZ_JAHWZX010000001.1"/>
</dbReference>